<evidence type="ECO:0000256" key="3">
    <source>
        <dbReference type="ARBA" id="ARBA00022676"/>
    </source>
</evidence>
<dbReference type="InterPro" id="IPR044161">
    <property type="entry name" value="SPS"/>
</dbReference>
<dbReference type="InterPro" id="IPR012822">
    <property type="entry name" value="SucroseP_synth_GlycoTrfase_dom"/>
</dbReference>
<evidence type="ECO:0000256" key="4">
    <source>
        <dbReference type="ARBA" id="ARBA00022679"/>
    </source>
</evidence>
<accession>A0ABW5DCV7</accession>
<evidence type="ECO:0000313" key="11">
    <source>
        <dbReference type="Proteomes" id="UP001597375"/>
    </source>
</evidence>
<evidence type="ECO:0000259" key="7">
    <source>
        <dbReference type="Pfam" id="PF00534"/>
    </source>
</evidence>
<evidence type="ECO:0000259" key="9">
    <source>
        <dbReference type="Pfam" id="PF13439"/>
    </source>
</evidence>
<dbReference type="Proteomes" id="UP001597375">
    <property type="component" value="Unassembled WGS sequence"/>
</dbReference>
<feature type="domain" description="Sucrose phosphatase-like" evidence="8">
    <location>
        <begin position="477"/>
        <end position="709"/>
    </location>
</feature>
<keyword evidence="4" id="KW-0808">Transferase</keyword>
<proteinExistence type="inferred from homology"/>
<dbReference type="RefSeq" id="WP_386820515.1">
    <property type="nucleotide sequence ID" value="NZ_JBHUIT010000022.1"/>
</dbReference>
<evidence type="ECO:0000256" key="5">
    <source>
        <dbReference type="ARBA" id="ARBA00047471"/>
    </source>
</evidence>
<dbReference type="Pfam" id="PF05116">
    <property type="entry name" value="S6PP"/>
    <property type="match status" value="1"/>
</dbReference>
<evidence type="ECO:0000256" key="1">
    <source>
        <dbReference type="ARBA" id="ARBA00006530"/>
    </source>
</evidence>
<name>A0ABW5DCV7_9BACT</name>
<dbReference type="Gene3D" id="3.90.1070.10">
    <property type="match status" value="1"/>
</dbReference>
<dbReference type="PANTHER" id="PTHR46039">
    <property type="entry name" value="SUCROSE-PHOSPHATE SYNTHASE 3-RELATED"/>
    <property type="match status" value="1"/>
</dbReference>
<dbReference type="SUPFAM" id="SSF53756">
    <property type="entry name" value="UDP-Glycosyltransferase/glycogen phosphorylase"/>
    <property type="match status" value="1"/>
</dbReference>
<reference evidence="11" key="1">
    <citation type="journal article" date="2019" name="Int. J. Syst. Evol. Microbiol.">
        <title>The Global Catalogue of Microorganisms (GCM) 10K type strain sequencing project: providing services to taxonomists for standard genome sequencing and annotation.</title>
        <authorList>
            <consortium name="The Broad Institute Genomics Platform"/>
            <consortium name="The Broad Institute Genome Sequencing Center for Infectious Disease"/>
            <person name="Wu L."/>
            <person name="Ma J."/>
        </authorList>
    </citation>
    <scope>NUCLEOTIDE SEQUENCE [LARGE SCALE GENOMIC DNA]</scope>
    <source>
        <strain evidence="11">CGMCC 4.7106</strain>
    </source>
</reference>
<feature type="domain" description="Glycosyltransferase subfamily 4-like N-terminal" evidence="9">
    <location>
        <begin position="38"/>
        <end position="234"/>
    </location>
</feature>
<keyword evidence="10" id="KW-0378">Hydrolase</keyword>
<gene>
    <name evidence="10" type="ORF">ACFSSA_11130</name>
</gene>
<comment type="catalytic activity">
    <reaction evidence="5">
        <text>beta-D-fructose 6-phosphate + UDP-alpha-D-glucose = sucrose 6(F)-phosphate + UDP + H(+)</text>
        <dbReference type="Rhea" id="RHEA:22172"/>
        <dbReference type="ChEBI" id="CHEBI:15378"/>
        <dbReference type="ChEBI" id="CHEBI:57634"/>
        <dbReference type="ChEBI" id="CHEBI:57723"/>
        <dbReference type="ChEBI" id="CHEBI:58223"/>
        <dbReference type="ChEBI" id="CHEBI:58885"/>
        <dbReference type="EC" id="2.4.1.14"/>
    </reaction>
</comment>
<evidence type="ECO:0000259" key="8">
    <source>
        <dbReference type="Pfam" id="PF05116"/>
    </source>
</evidence>
<dbReference type="GO" id="GO:0016787">
    <property type="term" value="F:hydrolase activity"/>
    <property type="evidence" value="ECO:0007669"/>
    <property type="project" value="UniProtKB-KW"/>
</dbReference>
<protein>
    <recommendedName>
        <fullName evidence="2">sucrose-phosphate synthase</fullName>
        <ecNumber evidence="2">2.4.1.14</ecNumber>
    </recommendedName>
</protein>
<comment type="similarity">
    <text evidence="1">Belongs to the glycosyltransferase 1 family.</text>
</comment>
<evidence type="ECO:0000256" key="2">
    <source>
        <dbReference type="ARBA" id="ARBA00012536"/>
    </source>
</evidence>
<keyword evidence="3" id="KW-0328">Glycosyltransferase</keyword>
<evidence type="ECO:0000256" key="6">
    <source>
        <dbReference type="SAM" id="MobiDB-lite"/>
    </source>
</evidence>
<dbReference type="Gene3D" id="3.40.50.1000">
    <property type="entry name" value="HAD superfamily/HAD-like"/>
    <property type="match status" value="1"/>
</dbReference>
<dbReference type="Pfam" id="PF13439">
    <property type="entry name" value="Glyco_transf_4"/>
    <property type="match status" value="1"/>
</dbReference>
<feature type="compositionally biased region" description="Acidic residues" evidence="6">
    <location>
        <begin position="724"/>
        <end position="737"/>
    </location>
</feature>
<dbReference type="EMBL" id="JBHUIT010000022">
    <property type="protein sequence ID" value="MFD2257230.1"/>
    <property type="molecule type" value="Genomic_DNA"/>
</dbReference>
<keyword evidence="11" id="KW-1185">Reference proteome</keyword>
<evidence type="ECO:0000313" key="10">
    <source>
        <dbReference type="EMBL" id="MFD2257230.1"/>
    </source>
</evidence>
<dbReference type="SUPFAM" id="SSF56784">
    <property type="entry name" value="HAD-like"/>
    <property type="match status" value="1"/>
</dbReference>
<dbReference type="Pfam" id="PF00534">
    <property type="entry name" value="Glycos_transf_1"/>
    <property type="match status" value="1"/>
</dbReference>
<dbReference type="Gene3D" id="3.40.50.2000">
    <property type="entry name" value="Glycogen Phosphorylase B"/>
    <property type="match status" value="2"/>
</dbReference>
<comment type="caution">
    <text evidence="10">The sequence shown here is derived from an EMBL/GenBank/DDBJ whole genome shotgun (WGS) entry which is preliminary data.</text>
</comment>
<organism evidence="10 11">
    <name type="scientific">Luteolibacter algae</name>
    <dbReference type="NCBI Taxonomy" id="454151"/>
    <lineage>
        <taxon>Bacteria</taxon>
        <taxon>Pseudomonadati</taxon>
        <taxon>Verrucomicrobiota</taxon>
        <taxon>Verrucomicrobiia</taxon>
        <taxon>Verrucomicrobiales</taxon>
        <taxon>Verrucomicrobiaceae</taxon>
        <taxon>Luteolibacter</taxon>
    </lineage>
</organism>
<dbReference type="InterPro" id="IPR028098">
    <property type="entry name" value="Glyco_trans_4-like_N"/>
</dbReference>
<dbReference type="InterPro" id="IPR006380">
    <property type="entry name" value="SPP-like_dom"/>
</dbReference>
<dbReference type="NCBIfam" id="TIGR02472">
    <property type="entry name" value="sucr_P_syn_N"/>
    <property type="match status" value="1"/>
</dbReference>
<feature type="domain" description="Glycosyl transferase family 1" evidence="7">
    <location>
        <begin position="353"/>
        <end position="428"/>
    </location>
</feature>
<dbReference type="InterPro" id="IPR036412">
    <property type="entry name" value="HAD-like_sf"/>
</dbReference>
<sequence length="737" mass="83189">MSTANKTSPKRKLDILHISIHGLIRGENLELGRDPDTGGQCLYVLELVKALAKDERVKRVSLVTRKVIDSKLSPDYAKSREKIDDIADIIRIEAGPRRYLRKEIVWRHLDAFIDGTLAYLRREKRVPDLIHAHYADAGYVGRQIAAVLGCPFVFTGHSLGRVKRQRLVEGGVNPEEMEKRYNLGARIEAEELSLDAASMVCTSTRQEVEEQYALYDQHTESRMRVIPPGVDLTRFDGDGCPEIAESVNAKLERFLNDTSKPPVLTIARADERKNLPGLVRAFAKNKWLRENANLIVIGGNREELDKLPPGTRKVWLELLRTFDDSDLYGIAAYPKNHKSQEVAGFYRWAAERKGLFVNPAFTEPFGLTLLEAAAAGLPLVATHDGGPRDIIANCKNGTLIDPLNDEEMGDAIEAILSDPTKYEELTTTGHREVRNHYSWAAHVATYLDEVYKIIPEKPRVRSNSSIRGALVERDRWIVMDLLPRIENESEETIARWRDLFENKPVGFGIATGLSFDEAWEVIHRCGMPQPGFVISSLGAEIRYGETGVPDERWNNQVRNRWNREGIVEAFSTLDCLSPQDDSFQHKFKVSYFMDSNKAMGRVALQRILRENGISAKVIVTAKAFVDVIPVRSGKDVALRYLENRWGIDPARIFYFGSYGNDIAAVRGRNLSVLAADSDRVLRQLLPRPRLFHASLPGLSGMFEGLDHYQFIEGSKPPKPHENEIISEEDVPEIELHP</sequence>
<dbReference type="InterPro" id="IPR023214">
    <property type="entry name" value="HAD_sf"/>
</dbReference>
<feature type="region of interest" description="Disordered" evidence="6">
    <location>
        <begin position="713"/>
        <end position="737"/>
    </location>
</feature>
<dbReference type="PANTHER" id="PTHR46039:SF5">
    <property type="entry name" value="SUCROSE-PHOSPHATE SYNTHASE 3-RELATED"/>
    <property type="match status" value="1"/>
</dbReference>
<dbReference type="InterPro" id="IPR001296">
    <property type="entry name" value="Glyco_trans_1"/>
</dbReference>
<dbReference type="EC" id="2.4.1.14" evidence="2"/>